<feature type="transmembrane region" description="Helical" evidence="4">
    <location>
        <begin position="141"/>
        <end position="158"/>
    </location>
</feature>
<evidence type="ECO:0000256" key="2">
    <source>
        <dbReference type="ARBA" id="ARBA00012528"/>
    </source>
</evidence>
<dbReference type="STRING" id="1208321.D104_15280"/>
<dbReference type="GO" id="GO:0052621">
    <property type="term" value="F:diguanylate cyclase activity"/>
    <property type="evidence" value="ECO:0007669"/>
    <property type="project" value="UniProtKB-EC"/>
</dbReference>
<feature type="transmembrane region" description="Helical" evidence="4">
    <location>
        <begin position="178"/>
        <end position="196"/>
    </location>
</feature>
<evidence type="ECO:0000256" key="1">
    <source>
        <dbReference type="ARBA" id="ARBA00001946"/>
    </source>
</evidence>
<evidence type="ECO:0000259" key="5">
    <source>
        <dbReference type="PROSITE" id="PS50887"/>
    </source>
</evidence>
<dbReference type="InterPro" id="IPR043128">
    <property type="entry name" value="Rev_trsase/Diguanyl_cyclase"/>
</dbReference>
<evidence type="ECO:0000256" key="3">
    <source>
        <dbReference type="ARBA" id="ARBA00034247"/>
    </source>
</evidence>
<dbReference type="InterPro" id="IPR050469">
    <property type="entry name" value="Diguanylate_Cyclase"/>
</dbReference>
<feature type="transmembrane region" description="Helical" evidence="4">
    <location>
        <begin position="66"/>
        <end position="83"/>
    </location>
</feature>
<dbReference type="NCBIfam" id="TIGR00254">
    <property type="entry name" value="GGDEF"/>
    <property type="match status" value="1"/>
</dbReference>
<dbReference type="InterPro" id="IPR029787">
    <property type="entry name" value="Nucleotide_cyclase"/>
</dbReference>
<dbReference type="PANTHER" id="PTHR45138">
    <property type="entry name" value="REGULATORY COMPONENTS OF SENSORY TRANSDUCTION SYSTEM"/>
    <property type="match status" value="1"/>
</dbReference>
<protein>
    <recommendedName>
        <fullName evidence="2">diguanylate cyclase</fullName>
        <ecNumber evidence="2">2.7.7.65</ecNumber>
    </recommendedName>
</protein>
<evidence type="ECO:0000313" key="6">
    <source>
        <dbReference type="EMBL" id="ETI58342.1"/>
    </source>
</evidence>
<accession>W1RP83</accession>
<dbReference type="Pfam" id="PF00990">
    <property type="entry name" value="GGDEF"/>
    <property type="match status" value="1"/>
</dbReference>
<dbReference type="SMART" id="SM00267">
    <property type="entry name" value="GGDEF"/>
    <property type="match status" value="1"/>
</dbReference>
<dbReference type="PROSITE" id="PS50887">
    <property type="entry name" value="GGDEF"/>
    <property type="match status" value="1"/>
</dbReference>
<dbReference type="PANTHER" id="PTHR45138:SF9">
    <property type="entry name" value="DIGUANYLATE CYCLASE DGCM-RELATED"/>
    <property type="match status" value="1"/>
</dbReference>
<keyword evidence="4" id="KW-1133">Transmembrane helix</keyword>
<feature type="domain" description="GGDEF" evidence="5">
    <location>
        <begin position="241"/>
        <end position="371"/>
    </location>
</feature>
<dbReference type="eggNOG" id="COG3706">
    <property type="taxonomic scope" value="Bacteria"/>
</dbReference>
<feature type="transmembrane region" description="Helical" evidence="4">
    <location>
        <begin position="42"/>
        <end position="60"/>
    </location>
</feature>
<comment type="cofactor">
    <cofactor evidence="1">
        <name>Mg(2+)</name>
        <dbReference type="ChEBI" id="CHEBI:18420"/>
    </cofactor>
</comment>
<keyword evidence="4" id="KW-0472">Membrane</keyword>
<dbReference type="EMBL" id="AYOZ01000056">
    <property type="protein sequence ID" value="ETI58342.1"/>
    <property type="molecule type" value="Genomic_DNA"/>
</dbReference>
<evidence type="ECO:0000256" key="4">
    <source>
        <dbReference type="SAM" id="Phobius"/>
    </source>
</evidence>
<feature type="transmembrane region" description="Helical" evidence="4">
    <location>
        <begin position="95"/>
        <end position="112"/>
    </location>
</feature>
<dbReference type="Gene3D" id="3.30.70.270">
    <property type="match status" value="1"/>
</dbReference>
<dbReference type="SUPFAM" id="SSF55073">
    <property type="entry name" value="Nucleotide cyclase"/>
    <property type="match status" value="1"/>
</dbReference>
<keyword evidence="4" id="KW-0812">Transmembrane</keyword>
<keyword evidence="7" id="KW-1185">Reference proteome</keyword>
<dbReference type="PATRIC" id="fig|1208321.3.peg.3042"/>
<dbReference type="EC" id="2.7.7.65" evidence="2"/>
<dbReference type="Proteomes" id="UP000018857">
    <property type="component" value="Unassembled WGS sequence"/>
</dbReference>
<reference evidence="6 7" key="1">
    <citation type="journal article" date="2014" name="Genome Announc.">
        <title>Draft Genome Sequence of Marinomonas sp. Strain D104, a Polycyclic Aromatic Hydrocarbon-Degrading Bacterium from the Deep-Sea Sediment of the Arctic Ocean.</title>
        <authorList>
            <person name="Dong C."/>
            <person name="Bai X."/>
            <person name="Lai Q."/>
            <person name="Xie Y."/>
            <person name="Chen X."/>
            <person name="Shao Z."/>
        </authorList>
    </citation>
    <scope>NUCLEOTIDE SEQUENCE [LARGE SCALE GENOMIC DNA]</scope>
    <source>
        <strain evidence="6 7">D104</strain>
    </source>
</reference>
<dbReference type="FunFam" id="3.30.70.270:FF:000001">
    <property type="entry name" value="Diguanylate cyclase domain protein"/>
    <property type="match status" value="1"/>
</dbReference>
<organism evidence="6 7">
    <name type="scientific">Marinomonas profundimaris</name>
    <dbReference type="NCBI Taxonomy" id="1208321"/>
    <lineage>
        <taxon>Bacteria</taxon>
        <taxon>Pseudomonadati</taxon>
        <taxon>Pseudomonadota</taxon>
        <taxon>Gammaproteobacteria</taxon>
        <taxon>Oceanospirillales</taxon>
        <taxon>Oceanospirillaceae</taxon>
        <taxon>Marinomonas</taxon>
    </lineage>
</organism>
<proteinExistence type="predicted"/>
<dbReference type="CDD" id="cd01949">
    <property type="entry name" value="GGDEF"/>
    <property type="match status" value="1"/>
</dbReference>
<sequence>MIGVLNNRKQEQQSLLTDARTLRNIMFNDSQTTLNHKLTLRIIELSIVTMLLALIIRPLLTELPVSFMWVGIADLLTISIFYFTVRSNLFPKWEIALSLLTVIIVITPILVLSGGVNSQLAFFLPLYPIMAALIGGHKESVIVTLVIISGTILGTVFSEHITDLTNEIYSEEKTIARGFWLTISTIFSAFFGRFFLQKYTQLTKQLKEENIQDPLTGLLNRRGLNLQFKRELEKAMTSSSSSLSLILIDIDYFKKINDKYGHDIGDVCLIEVAKVLSSALRKHDIIARFGGEEFIIVLPSTTKKEAQLIAEDLNYLITQGKFSEFSLPLTITLGVTSSREQHDNTLDMIKRADKALYRGKDNGRNCIELSD</sequence>
<comment type="caution">
    <text evidence="6">The sequence shown here is derived from an EMBL/GenBank/DDBJ whole genome shotgun (WGS) entry which is preliminary data.</text>
</comment>
<evidence type="ECO:0000313" key="7">
    <source>
        <dbReference type="Proteomes" id="UP000018857"/>
    </source>
</evidence>
<comment type="catalytic activity">
    <reaction evidence="3">
        <text>2 GTP = 3',3'-c-di-GMP + 2 diphosphate</text>
        <dbReference type="Rhea" id="RHEA:24898"/>
        <dbReference type="ChEBI" id="CHEBI:33019"/>
        <dbReference type="ChEBI" id="CHEBI:37565"/>
        <dbReference type="ChEBI" id="CHEBI:58805"/>
        <dbReference type="EC" id="2.7.7.65"/>
    </reaction>
</comment>
<gene>
    <name evidence="6" type="ORF">D104_15280</name>
</gene>
<dbReference type="InterPro" id="IPR000160">
    <property type="entry name" value="GGDEF_dom"/>
</dbReference>
<dbReference type="AlphaFoldDB" id="W1RP83"/>
<name>W1RP83_9GAMM</name>